<reference evidence="2" key="1">
    <citation type="submission" date="2022-10" db="EMBL/GenBank/DDBJ databases">
        <authorList>
            <person name="Chen Y."/>
            <person name="Dougan E. K."/>
            <person name="Chan C."/>
            <person name="Rhodes N."/>
            <person name="Thang M."/>
        </authorList>
    </citation>
    <scope>NUCLEOTIDE SEQUENCE</scope>
</reference>
<dbReference type="Gene3D" id="3.40.50.150">
    <property type="entry name" value="Vaccinia Virus protein VP39"/>
    <property type="match status" value="1"/>
</dbReference>
<dbReference type="EMBL" id="CAMXCT030005884">
    <property type="protein sequence ID" value="CAL4800793.1"/>
    <property type="molecule type" value="Genomic_DNA"/>
</dbReference>
<dbReference type="EMBL" id="CAMXCT020005884">
    <property type="protein sequence ID" value="CAL1166856.1"/>
    <property type="molecule type" value="Genomic_DNA"/>
</dbReference>
<dbReference type="Proteomes" id="UP001152797">
    <property type="component" value="Unassembled WGS sequence"/>
</dbReference>
<organism evidence="2">
    <name type="scientific">Cladocopium goreaui</name>
    <dbReference type="NCBI Taxonomy" id="2562237"/>
    <lineage>
        <taxon>Eukaryota</taxon>
        <taxon>Sar</taxon>
        <taxon>Alveolata</taxon>
        <taxon>Dinophyceae</taxon>
        <taxon>Suessiales</taxon>
        <taxon>Symbiodiniaceae</taxon>
        <taxon>Cladocopium</taxon>
    </lineage>
</organism>
<sequence length="457" mass="49843">APSNGAVQVALESFLKTQEGQQSSLCLVGVEDRVPPTGPLRSAFIHTRLQYTLTLLQQSQKDSSMWPMACGRALLIVERFVHRVVPWIVMDLAEVDTGGSSLMWSWWSLILCMCATWSSVRDGTGLVRTGLLDGAPEVLTRLDVVLVQQVSIPLLKVDDGAKVLVHSLHTWEDFLKLVDACYGFDGPAHGAHAVGVQTMVAVDSSARMVTLHKAPGGCEYVIGDAGCPQVIAGVWSTCNHAAVKSAGFSCQPFSQLGDRKGGADPCAMSLPNNLRAAPSQRVHGLVLSCAVPACRDPFISQHLDRFVDWSGVVKENINLELSAIGPVQPLMQNQTQIDGQFLEFTHRQSQQVSNPQALMQALESLESCLPGAFRRLKLPAERRKWTSPEALQRIVEAKAGDCNDCNDSAYSSDASTSTTRSESSEVDTGHRLRRKKLRGSLLDRLAELSRREKFGEE</sequence>
<accession>A0A9P1GGU2</accession>
<keyword evidence="4" id="KW-0378">Hydrolase</keyword>
<evidence type="ECO:0000313" key="4">
    <source>
        <dbReference type="EMBL" id="CAL4800793.1"/>
    </source>
</evidence>
<name>A0A9P1GGU2_9DINO</name>
<keyword evidence="4" id="KW-0547">Nucleotide-binding</keyword>
<keyword evidence="5" id="KW-1185">Reference proteome</keyword>
<evidence type="ECO:0000256" key="1">
    <source>
        <dbReference type="SAM" id="MobiDB-lite"/>
    </source>
</evidence>
<keyword evidence="4" id="KW-0067">ATP-binding</keyword>
<dbReference type="EMBL" id="CAMXCT010005884">
    <property type="protein sequence ID" value="CAI4013481.1"/>
    <property type="molecule type" value="Genomic_DNA"/>
</dbReference>
<protein>
    <submittedName>
        <fullName evidence="4">DNA2/NAM7 helicase helicase domain-containing protein</fullName>
    </submittedName>
</protein>
<evidence type="ECO:0000313" key="5">
    <source>
        <dbReference type="Proteomes" id="UP001152797"/>
    </source>
</evidence>
<gene>
    <name evidence="2" type="ORF">C1SCF055_LOCUS38443</name>
</gene>
<comment type="caution">
    <text evidence="2">The sequence shown here is derived from an EMBL/GenBank/DDBJ whole genome shotgun (WGS) entry which is preliminary data.</text>
</comment>
<dbReference type="InterPro" id="IPR029063">
    <property type="entry name" value="SAM-dependent_MTases_sf"/>
</dbReference>
<evidence type="ECO:0000313" key="3">
    <source>
        <dbReference type="EMBL" id="CAL1166856.1"/>
    </source>
</evidence>
<feature type="compositionally biased region" description="Low complexity" evidence="1">
    <location>
        <begin position="407"/>
        <end position="421"/>
    </location>
</feature>
<keyword evidence="4" id="KW-0347">Helicase</keyword>
<dbReference type="GO" id="GO:0004386">
    <property type="term" value="F:helicase activity"/>
    <property type="evidence" value="ECO:0007669"/>
    <property type="project" value="UniProtKB-KW"/>
</dbReference>
<reference evidence="3" key="2">
    <citation type="submission" date="2024-04" db="EMBL/GenBank/DDBJ databases">
        <authorList>
            <person name="Chen Y."/>
            <person name="Shah S."/>
            <person name="Dougan E. K."/>
            <person name="Thang M."/>
            <person name="Chan C."/>
        </authorList>
    </citation>
    <scope>NUCLEOTIDE SEQUENCE [LARGE SCALE GENOMIC DNA]</scope>
</reference>
<evidence type="ECO:0000313" key="2">
    <source>
        <dbReference type="EMBL" id="CAI4013481.1"/>
    </source>
</evidence>
<proteinExistence type="predicted"/>
<feature type="non-terminal residue" evidence="2">
    <location>
        <position position="1"/>
    </location>
</feature>
<feature type="region of interest" description="Disordered" evidence="1">
    <location>
        <begin position="405"/>
        <end position="432"/>
    </location>
</feature>
<feature type="non-terminal residue" evidence="2">
    <location>
        <position position="457"/>
    </location>
</feature>
<dbReference type="AlphaFoldDB" id="A0A9P1GGU2"/>
<dbReference type="SUPFAM" id="SSF53335">
    <property type="entry name" value="S-adenosyl-L-methionine-dependent methyltransferases"/>
    <property type="match status" value="1"/>
</dbReference>